<dbReference type="Gene3D" id="3.40.140.10">
    <property type="entry name" value="Cytidine Deaminase, domain 2"/>
    <property type="match status" value="1"/>
</dbReference>
<dbReference type="PROSITE" id="PS50249">
    <property type="entry name" value="MPN"/>
    <property type="match status" value="1"/>
</dbReference>
<evidence type="ECO:0000256" key="2">
    <source>
        <dbReference type="ARBA" id="ARBA00022723"/>
    </source>
</evidence>
<keyword evidence="1" id="KW-0645">Protease</keyword>
<evidence type="ECO:0000313" key="9">
    <source>
        <dbReference type="Proteomes" id="UP000231025"/>
    </source>
</evidence>
<dbReference type="PANTHER" id="PTHR30471:SF3">
    <property type="entry name" value="UPF0758 PROTEIN YEES-RELATED"/>
    <property type="match status" value="1"/>
</dbReference>
<evidence type="ECO:0000313" key="8">
    <source>
        <dbReference type="EMBL" id="PIP15342.1"/>
    </source>
</evidence>
<protein>
    <recommendedName>
        <fullName evidence="7">MPN domain-containing protein</fullName>
    </recommendedName>
</protein>
<name>A0A2G9Y7X5_9BACT</name>
<keyword evidence="3" id="KW-0378">Hydrolase</keyword>
<organism evidence="8 9">
    <name type="scientific">Candidatus Roizmanbacteria bacterium CG23_combo_of_CG06-09_8_20_14_all_35_49</name>
    <dbReference type="NCBI Taxonomy" id="1974863"/>
    <lineage>
        <taxon>Bacteria</taxon>
        <taxon>Candidatus Roizmaniibacteriota</taxon>
    </lineage>
</organism>
<feature type="domain" description="MPN" evidence="7">
    <location>
        <begin position="104"/>
        <end position="225"/>
    </location>
</feature>
<keyword evidence="5" id="KW-0482">Metalloprotease</keyword>
<evidence type="ECO:0000256" key="4">
    <source>
        <dbReference type="ARBA" id="ARBA00022833"/>
    </source>
</evidence>
<dbReference type="NCBIfam" id="NF000642">
    <property type="entry name" value="PRK00024.1"/>
    <property type="match status" value="1"/>
</dbReference>
<dbReference type="PANTHER" id="PTHR30471">
    <property type="entry name" value="DNA REPAIR PROTEIN RADC"/>
    <property type="match status" value="1"/>
</dbReference>
<evidence type="ECO:0000256" key="5">
    <source>
        <dbReference type="ARBA" id="ARBA00023049"/>
    </source>
</evidence>
<keyword evidence="2" id="KW-0479">Metal-binding</keyword>
<dbReference type="Pfam" id="PF20582">
    <property type="entry name" value="UPF0758_N"/>
    <property type="match status" value="1"/>
</dbReference>
<dbReference type="EMBL" id="PCRE01000004">
    <property type="protein sequence ID" value="PIP15342.1"/>
    <property type="molecule type" value="Genomic_DNA"/>
</dbReference>
<dbReference type="AlphaFoldDB" id="A0A2G9Y7X5"/>
<dbReference type="NCBIfam" id="TIGR00608">
    <property type="entry name" value="radc"/>
    <property type="match status" value="1"/>
</dbReference>
<dbReference type="InterPro" id="IPR046778">
    <property type="entry name" value="UPF0758_N"/>
</dbReference>
<dbReference type="Pfam" id="PF04002">
    <property type="entry name" value="RadC"/>
    <property type="match status" value="1"/>
</dbReference>
<evidence type="ECO:0000256" key="1">
    <source>
        <dbReference type="ARBA" id="ARBA00022670"/>
    </source>
</evidence>
<dbReference type="GO" id="GO:0006508">
    <property type="term" value="P:proteolysis"/>
    <property type="evidence" value="ECO:0007669"/>
    <property type="project" value="UniProtKB-KW"/>
</dbReference>
<keyword evidence="4" id="KW-0862">Zinc</keyword>
<reference evidence="8 9" key="1">
    <citation type="submission" date="2017-09" db="EMBL/GenBank/DDBJ databases">
        <title>Depth-based differentiation of microbial function through sediment-hosted aquifers and enrichment of novel symbionts in the deep terrestrial subsurface.</title>
        <authorList>
            <person name="Probst A.J."/>
            <person name="Ladd B."/>
            <person name="Jarett J.K."/>
            <person name="Geller-Mcgrath D.E."/>
            <person name="Sieber C.M."/>
            <person name="Emerson J.B."/>
            <person name="Anantharaman K."/>
            <person name="Thomas B.C."/>
            <person name="Malmstrom R."/>
            <person name="Stieglmeier M."/>
            <person name="Klingl A."/>
            <person name="Woyke T."/>
            <person name="Ryan C.M."/>
            <person name="Banfield J.F."/>
        </authorList>
    </citation>
    <scope>NUCLEOTIDE SEQUENCE [LARGE SCALE GENOMIC DNA]</scope>
    <source>
        <strain evidence="8">CG23_combo_of_CG06-09_8_20_14_all_35_49</strain>
    </source>
</reference>
<evidence type="ECO:0000256" key="6">
    <source>
        <dbReference type="RuleBase" id="RU003797"/>
    </source>
</evidence>
<comment type="caution">
    <text evidence="8">The sequence shown here is derived from an EMBL/GenBank/DDBJ whole genome shotgun (WGS) entry which is preliminary data.</text>
</comment>
<evidence type="ECO:0000256" key="3">
    <source>
        <dbReference type="ARBA" id="ARBA00022801"/>
    </source>
</evidence>
<dbReference type="InterPro" id="IPR020891">
    <property type="entry name" value="UPF0758_CS"/>
</dbReference>
<dbReference type="CDD" id="cd08071">
    <property type="entry name" value="MPN_DUF2466"/>
    <property type="match status" value="1"/>
</dbReference>
<dbReference type="GO" id="GO:0046872">
    <property type="term" value="F:metal ion binding"/>
    <property type="evidence" value="ECO:0007669"/>
    <property type="project" value="UniProtKB-KW"/>
</dbReference>
<gene>
    <name evidence="8" type="ORF">COX47_00275</name>
</gene>
<dbReference type="InterPro" id="IPR001405">
    <property type="entry name" value="UPF0758"/>
</dbReference>
<dbReference type="InterPro" id="IPR025657">
    <property type="entry name" value="RadC_JAB"/>
</dbReference>
<comment type="similarity">
    <text evidence="6">Belongs to the UPF0758 family.</text>
</comment>
<sequence length="225" mass="25775">MDLFMPILHDLPKQDRPREKLIKYGPNKLSNHELLAIILGSGRKGKNVLELAKEVLRKINKEELLTTDVLTLKKQAGIGLVKACQLISCFELGKRFLKEKKSTLIMKPEDIWREMKEIRGNKKEYLVIFYLDVRNQVIRKEIISIGSLNSSLIHPREVFEPAVSHLAAQIIISHNHPSGDPSPSEEDIEVTKRLIQVGEILGIEIIDHVIVTEKEFFSMKEKKII</sequence>
<dbReference type="PROSITE" id="PS01302">
    <property type="entry name" value="UPF0758"/>
    <property type="match status" value="1"/>
</dbReference>
<dbReference type="InterPro" id="IPR037518">
    <property type="entry name" value="MPN"/>
</dbReference>
<proteinExistence type="inferred from homology"/>
<dbReference type="GO" id="GO:0008237">
    <property type="term" value="F:metallopeptidase activity"/>
    <property type="evidence" value="ECO:0007669"/>
    <property type="project" value="UniProtKB-KW"/>
</dbReference>
<evidence type="ECO:0000259" key="7">
    <source>
        <dbReference type="PROSITE" id="PS50249"/>
    </source>
</evidence>
<dbReference type="Proteomes" id="UP000231025">
    <property type="component" value="Unassembled WGS sequence"/>
</dbReference>
<accession>A0A2G9Y7X5</accession>